<evidence type="ECO:0000259" key="7">
    <source>
        <dbReference type="PROSITE" id="PS51471"/>
    </source>
</evidence>
<evidence type="ECO:0000256" key="5">
    <source>
        <dbReference type="ARBA" id="ARBA00023002"/>
    </source>
</evidence>
<evidence type="ECO:0000256" key="3">
    <source>
        <dbReference type="ARBA" id="ARBA00022896"/>
    </source>
</evidence>
<dbReference type="OrthoDB" id="9783171at2"/>
<dbReference type="InterPro" id="IPR006620">
    <property type="entry name" value="Pro_4_hyd_alph"/>
</dbReference>
<keyword evidence="9" id="KW-1185">Reference proteome</keyword>
<dbReference type="PANTHER" id="PTHR12907:SF26">
    <property type="entry name" value="HIF PROLYL HYDROXYLASE, ISOFORM C"/>
    <property type="match status" value="1"/>
</dbReference>
<dbReference type="PANTHER" id="PTHR12907">
    <property type="entry name" value="EGL NINE HOMOLOG-RELATED"/>
    <property type="match status" value="1"/>
</dbReference>
<keyword evidence="5" id="KW-0560">Oxidoreductase</keyword>
<evidence type="ECO:0000313" key="8">
    <source>
        <dbReference type="EMBL" id="KAB2817056.1"/>
    </source>
</evidence>
<evidence type="ECO:0000313" key="9">
    <source>
        <dbReference type="Proteomes" id="UP000484164"/>
    </source>
</evidence>
<dbReference type="GO" id="GO:0008198">
    <property type="term" value="F:ferrous iron binding"/>
    <property type="evidence" value="ECO:0007669"/>
    <property type="project" value="TreeGrafter"/>
</dbReference>
<dbReference type="SMART" id="SM00702">
    <property type="entry name" value="P4Hc"/>
    <property type="match status" value="1"/>
</dbReference>
<dbReference type="GO" id="GO:0071456">
    <property type="term" value="P:cellular response to hypoxia"/>
    <property type="evidence" value="ECO:0007669"/>
    <property type="project" value="TreeGrafter"/>
</dbReference>
<keyword evidence="3" id="KW-0847">Vitamin C</keyword>
<reference evidence="8 9" key="1">
    <citation type="submission" date="2019-10" db="EMBL/GenBank/DDBJ databases">
        <title>Genome sequence of Phaeocystidibacter marisrubri JCM30614 (type strain).</title>
        <authorList>
            <person name="Bowman J.P."/>
        </authorList>
    </citation>
    <scope>NUCLEOTIDE SEQUENCE [LARGE SCALE GENOMIC DNA]</scope>
    <source>
        <strain evidence="8 9">JCM 30614</strain>
    </source>
</reference>
<dbReference type="InterPro" id="IPR044862">
    <property type="entry name" value="Pro_4_hyd_alph_FE2OG_OXY"/>
</dbReference>
<dbReference type="GO" id="GO:0031543">
    <property type="term" value="F:peptidyl-proline dioxygenase activity"/>
    <property type="evidence" value="ECO:0007669"/>
    <property type="project" value="TreeGrafter"/>
</dbReference>
<gene>
    <name evidence="8" type="ORF">F8C82_01280</name>
</gene>
<name>A0A6L3ZG88_9FLAO</name>
<dbReference type="PROSITE" id="PS51471">
    <property type="entry name" value="FE2OG_OXY"/>
    <property type="match status" value="1"/>
</dbReference>
<comment type="cofactor">
    <cofactor evidence="1">
        <name>L-ascorbate</name>
        <dbReference type="ChEBI" id="CHEBI:38290"/>
    </cofactor>
</comment>
<dbReference type="Gene3D" id="2.60.120.620">
    <property type="entry name" value="q2cbj1_9rhob like domain"/>
    <property type="match status" value="1"/>
</dbReference>
<evidence type="ECO:0000256" key="1">
    <source>
        <dbReference type="ARBA" id="ARBA00001961"/>
    </source>
</evidence>
<dbReference type="Proteomes" id="UP000484164">
    <property type="component" value="Unassembled WGS sequence"/>
</dbReference>
<evidence type="ECO:0000256" key="4">
    <source>
        <dbReference type="ARBA" id="ARBA00022964"/>
    </source>
</evidence>
<proteinExistence type="predicted"/>
<keyword evidence="4" id="KW-0223">Dioxygenase</keyword>
<dbReference type="RefSeq" id="WP_151691627.1">
    <property type="nucleotide sequence ID" value="NZ_BMGX01000002.1"/>
</dbReference>
<dbReference type="AlphaFoldDB" id="A0A6L3ZG88"/>
<feature type="domain" description="Fe2OG dioxygenase" evidence="7">
    <location>
        <begin position="104"/>
        <end position="198"/>
    </location>
</feature>
<comment type="caution">
    <text evidence="8">The sequence shown here is derived from an EMBL/GenBank/DDBJ whole genome shotgun (WGS) entry which is preliminary data.</text>
</comment>
<evidence type="ECO:0000256" key="6">
    <source>
        <dbReference type="ARBA" id="ARBA00023004"/>
    </source>
</evidence>
<organism evidence="8 9">
    <name type="scientific">Phaeocystidibacter marisrubri</name>
    <dbReference type="NCBI Taxonomy" id="1577780"/>
    <lineage>
        <taxon>Bacteria</taxon>
        <taxon>Pseudomonadati</taxon>
        <taxon>Bacteroidota</taxon>
        <taxon>Flavobacteriia</taxon>
        <taxon>Flavobacteriales</taxon>
        <taxon>Phaeocystidibacteraceae</taxon>
        <taxon>Phaeocystidibacter</taxon>
    </lineage>
</organism>
<dbReference type="InterPro" id="IPR005123">
    <property type="entry name" value="Oxoglu/Fe-dep_dioxygenase_dom"/>
</dbReference>
<sequence>MSALSLFDRIADGLADTGYFSIPNFVSRDEALAIRDIAIRHKEEGEFRRAGIGKQIEYQLEKDIRGDEILWIDNEDTAPSIKSYLQRMEELQNFLNYTCFLGLKEYEIHFAVYPKGTRYARHSDRFKNNPHRVISFVLYLNPDWEEEDGGQLAIYLEGKDPVFILPEAGKLVCFRSEIEHEVLECNRARYSLTGWLLDQPVGLTFL</sequence>
<dbReference type="EMBL" id="WBVQ01000001">
    <property type="protein sequence ID" value="KAB2817056.1"/>
    <property type="molecule type" value="Genomic_DNA"/>
</dbReference>
<dbReference type="InterPro" id="IPR051559">
    <property type="entry name" value="HIF_prolyl_hydroxylases"/>
</dbReference>
<accession>A0A6L3ZG88</accession>
<keyword evidence="6" id="KW-0408">Iron</keyword>
<dbReference type="Pfam" id="PF13640">
    <property type="entry name" value="2OG-FeII_Oxy_3"/>
    <property type="match status" value="1"/>
</dbReference>
<keyword evidence="2" id="KW-0479">Metal-binding</keyword>
<dbReference type="GO" id="GO:0031418">
    <property type="term" value="F:L-ascorbic acid binding"/>
    <property type="evidence" value="ECO:0007669"/>
    <property type="project" value="UniProtKB-KW"/>
</dbReference>
<dbReference type="SUPFAM" id="SSF51197">
    <property type="entry name" value="Clavaminate synthase-like"/>
    <property type="match status" value="1"/>
</dbReference>
<protein>
    <submittedName>
        <fullName evidence="8">2OG-Fe(II) oxygenase</fullName>
    </submittedName>
</protein>
<evidence type="ECO:0000256" key="2">
    <source>
        <dbReference type="ARBA" id="ARBA00022723"/>
    </source>
</evidence>